<feature type="compositionally biased region" description="Basic and acidic residues" evidence="1">
    <location>
        <begin position="259"/>
        <end position="277"/>
    </location>
</feature>
<accession>A0AAU9F4B4</accession>
<proteinExistence type="predicted"/>
<evidence type="ECO:0000256" key="1">
    <source>
        <dbReference type="SAM" id="MobiDB-lite"/>
    </source>
</evidence>
<keyword evidence="3" id="KW-1185">Reference proteome</keyword>
<reference evidence="2 3" key="1">
    <citation type="submission" date="2024-02" db="EMBL/GenBank/DDBJ databases">
        <title>A chromosome-level genome assembly of Drosophila madeirensis, a fruit fly species endemic to Madeira island.</title>
        <authorList>
            <person name="Tomihara K."/>
            <person name="Llopart A."/>
            <person name="Yamamoto D."/>
        </authorList>
    </citation>
    <scope>NUCLEOTIDE SEQUENCE [LARGE SCALE GENOMIC DNA]</scope>
    <source>
        <strain evidence="2 3">RF1</strain>
    </source>
</reference>
<name>A0AAU9F4B4_DROMD</name>
<dbReference type="EMBL" id="AP029263">
    <property type="protein sequence ID" value="BFF91684.1"/>
    <property type="molecule type" value="Genomic_DNA"/>
</dbReference>
<evidence type="ECO:0000313" key="2">
    <source>
        <dbReference type="EMBL" id="BFF91684.1"/>
    </source>
</evidence>
<dbReference type="AlphaFoldDB" id="A0AAU9F4B4"/>
<protein>
    <submittedName>
        <fullName evidence="2">Cylicin-2-like</fullName>
    </submittedName>
</protein>
<feature type="compositionally biased region" description="Basic and acidic residues" evidence="1">
    <location>
        <begin position="435"/>
        <end position="460"/>
    </location>
</feature>
<feature type="compositionally biased region" description="Basic residues" evidence="1">
    <location>
        <begin position="492"/>
        <end position="501"/>
    </location>
</feature>
<organism evidence="2 3">
    <name type="scientific">Drosophila madeirensis</name>
    <name type="common">Fruit fly</name>
    <dbReference type="NCBI Taxonomy" id="30013"/>
    <lineage>
        <taxon>Eukaryota</taxon>
        <taxon>Metazoa</taxon>
        <taxon>Ecdysozoa</taxon>
        <taxon>Arthropoda</taxon>
        <taxon>Hexapoda</taxon>
        <taxon>Insecta</taxon>
        <taxon>Pterygota</taxon>
        <taxon>Neoptera</taxon>
        <taxon>Endopterygota</taxon>
        <taxon>Diptera</taxon>
        <taxon>Brachycera</taxon>
        <taxon>Muscomorpha</taxon>
        <taxon>Ephydroidea</taxon>
        <taxon>Drosophilidae</taxon>
        <taxon>Drosophila</taxon>
        <taxon>Sophophora</taxon>
    </lineage>
</organism>
<feature type="compositionally biased region" description="Basic and acidic residues" evidence="1">
    <location>
        <begin position="172"/>
        <end position="211"/>
    </location>
</feature>
<feature type="compositionally biased region" description="Basic and acidic residues" evidence="1">
    <location>
        <begin position="315"/>
        <end position="327"/>
    </location>
</feature>
<feature type="region of interest" description="Disordered" evidence="1">
    <location>
        <begin position="107"/>
        <end position="509"/>
    </location>
</feature>
<evidence type="ECO:0000313" key="3">
    <source>
        <dbReference type="Proteomes" id="UP001500889"/>
    </source>
</evidence>
<gene>
    <name evidence="2" type="ORF">DMAD_09908</name>
</gene>
<feature type="compositionally biased region" description="Basic and acidic residues" evidence="1">
    <location>
        <begin position="357"/>
        <end position="373"/>
    </location>
</feature>
<feature type="compositionally biased region" description="Basic and acidic residues" evidence="1">
    <location>
        <begin position="146"/>
        <end position="156"/>
    </location>
</feature>
<feature type="compositionally biased region" description="Basic and acidic residues" evidence="1">
    <location>
        <begin position="292"/>
        <end position="303"/>
    </location>
</feature>
<feature type="compositionally biased region" description="Basic and acidic residues" evidence="1">
    <location>
        <begin position="118"/>
        <end position="129"/>
    </location>
</feature>
<sequence>MVMDLEHICRDPVSSSSSSSKIFCHSRCSPCRCYGCCAPSFLNDHTYSLLKRICHKIIKSHSRQQCRESYSVFDGGSLKDLGWKKRHSEGKVGKDLRREETDEWKLKHKNDLGPSNKSFKDSNDKDIKGLKRSKKGTNGKNQHSLGEGRSEAKPSQDTDASFTSKKLRKDKGRGGKDDNKGHSNTDKDGSKKSLKDEKDGEHKKDTLKNEKTNSQNNKSRGAKGKGDTDTRDTNLTASGKSRKDKRQGKDDDKESGEDGDGKDPKKSGKQTGKTESKKSRKNGSRDEDDNDKDSKKGKPHMDGDNNTQSPKSKSKQREHTSDKKVFNDGEGENNEAGGKKIKNDLAGLKLKQGTVKTLKDKSKEEVHTADGSRGKSAKVTTDATEDKSIDNNLIKGMVDRVDSKRKKGSYSGDSAQKLKLSSAEDKSRSGGQKEPTSERESAKKGKGEKEKKGDDRKEHGGATPNGSSINKEKKMRSSSQSALKLKVESKSGVRHGIRRSKNIQVDGPSSRSELYMQRFLRPSRCDEVRPCDILRTQLEQRDLSRFFHCCPRTNCRMCSPCCTVPGIPCCGNFGT</sequence>
<dbReference type="Proteomes" id="UP001500889">
    <property type="component" value="Chromosome O"/>
</dbReference>